<evidence type="ECO:0000313" key="1">
    <source>
        <dbReference type="EMBL" id="GAT47704.1"/>
    </source>
</evidence>
<keyword evidence="2" id="KW-1185">Reference proteome</keyword>
<sequence length="155" mass="17720">MPPRSSTRNREPIYLYYKLWNDDRHELVASKRAVPGGDPYIGRVDWQIAAPFTGWALVRQICAQEDRKIGLDWDYDDAYGSMLLKTVRSTTAYNLDDSMDVMGPTRPGATVLEPMFLKLWYEDLRAVFGLLPEDTPEERTVDSHLAYLYAQGAPS</sequence>
<protein>
    <submittedName>
        <fullName evidence="1">Uncharacterized protein</fullName>
    </submittedName>
</protein>
<organism evidence="1 2">
    <name type="scientific">Mycena chlorophos</name>
    <name type="common">Agaric fungus</name>
    <name type="synonym">Agaricus chlorophos</name>
    <dbReference type="NCBI Taxonomy" id="658473"/>
    <lineage>
        <taxon>Eukaryota</taxon>
        <taxon>Fungi</taxon>
        <taxon>Dikarya</taxon>
        <taxon>Basidiomycota</taxon>
        <taxon>Agaricomycotina</taxon>
        <taxon>Agaricomycetes</taxon>
        <taxon>Agaricomycetidae</taxon>
        <taxon>Agaricales</taxon>
        <taxon>Marasmiineae</taxon>
        <taxon>Mycenaceae</taxon>
        <taxon>Mycena</taxon>
    </lineage>
</organism>
<reference evidence="1" key="1">
    <citation type="submission" date="2014-09" db="EMBL/GenBank/DDBJ databases">
        <title>Genome sequence of the luminous mushroom Mycena chlorophos for searching fungal bioluminescence genes.</title>
        <authorList>
            <person name="Tanaka Y."/>
            <person name="Kasuga D."/>
            <person name="Oba Y."/>
            <person name="Hase S."/>
            <person name="Sato K."/>
            <person name="Oba Y."/>
            <person name="Sakakibara Y."/>
        </authorList>
    </citation>
    <scope>NUCLEOTIDE SEQUENCE</scope>
</reference>
<accession>A0ABQ0L968</accession>
<dbReference type="Proteomes" id="UP000815677">
    <property type="component" value="Unassembled WGS sequence"/>
</dbReference>
<evidence type="ECO:0000313" key="2">
    <source>
        <dbReference type="Proteomes" id="UP000815677"/>
    </source>
</evidence>
<gene>
    <name evidence="1" type="ORF">MCHLO_05153</name>
</gene>
<dbReference type="EMBL" id="DF843887">
    <property type="protein sequence ID" value="GAT47704.1"/>
    <property type="molecule type" value="Genomic_DNA"/>
</dbReference>
<proteinExistence type="predicted"/>
<name>A0ABQ0L968_MYCCL</name>